<dbReference type="InterPro" id="IPR004101">
    <property type="entry name" value="Mur_ligase_C"/>
</dbReference>
<dbReference type="GO" id="GO:0051301">
    <property type="term" value="P:cell division"/>
    <property type="evidence" value="ECO:0007669"/>
    <property type="project" value="InterPro"/>
</dbReference>
<dbReference type="InterPro" id="IPR005762">
    <property type="entry name" value="MurD"/>
</dbReference>
<keyword evidence="4" id="KW-0067">ATP-binding</keyword>
<organism evidence="6">
    <name type="scientific">Caldithrix abyssi</name>
    <dbReference type="NCBI Taxonomy" id="187145"/>
    <lineage>
        <taxon>Bacteria</taxon>
        <taxon>Pseudomonadati</taxon>
        <taxon>Calditrichota</taxon>
        <taxon>Calditrichia</taxon>
        <taxon>Calditrichales</taxon>
        <taxon>Calditrichaceae</taxon>
        <taxon>Caldithrix</taxon>
    </lineage>
</organism>
<accession>A0A7V1LKU2</accession>
<keyword evidence="1" id="KW-0963">Cytoplasm</keyword>
<evidence type="ECO:0000256" key="4">
    <source>
        <dbReference type="ARBA" id="ARBA00022840"/>
    </source>
</evidence>
<dbReference type="Proteomes" id="UP000886005">
    <property type="component" value="Unassembled WGS sequence"/>
</dbReference>
<dbReference type="Pfam" id="PF02875">
    <property type="entry name" value="Mur_ligase_C"/>
    <property type="match status" value="1"/>
</dbReference>
<dbReference type="GO" id="GO:0005737">
    <property type="term" value="C:cytoplasm"/>
    <property type="evidence" value="ECO:0007669"/>
    <property type="project" value="InterPro"/>
</dbReference>
<sequence>SGLEHRLEKVRELDGVLYVNDSKATTLESLSWALQSFDKPVVLIAGGQDKGSTFTRINNLIREHVKALVLIGMAAEKMAASWQGLAPVTRAGTMAEAVKTAREQASAGDVVLLSPACASFDMFKDYEQRGHLFKQIVNGL</sequence>
<comment type="caution">
    <text evidence="6">The sequence shown here is derived from an EMBL/GenBank/DDBJ whole genome shotgun (WGS) entry which is preliminary data.</text>
</comment>
<reference evidence="6" key="1">
    <citation type="journal article" date="2020" name="mSystems">
        <title>Genome- and Community-Level Interaction Insights into Carbon Utilization and Element Cycling Functions of Hydrothermarchaeota in Hydrothermal Sediment.</title>
        <authorList>
            <person name="Zhou Z."/>
            <person name="Liu Y."/>
            <person name="Xu W."/>
            <person name="Pan J."/>
            <person name="Luo Z.H."/>
            <person name="Li M."/>
        </authorList>
    </citation>
    <scope>NUCLEOTIDE SEQUENCE [LARGE SCALE GENOMIC DNA]</scope>
    <source>
        <strain evidence="6">HyVt-456</strain>
    </source>
</reference>
<dbReference type="SUPFAM" id="SSF53244">
    <property type="entry name" value="MurD-like peptide ligases, peptide-binding domain"/>
    <property type="match status" value="1"/>
</dbReference>
<feature type="non-terminal residue" evidence="6">
    <location>
        <position position="1"/>
    </location>
</feature>
<dbReference type="InterPro" id="IPR036615">
    <property type="entry name" value="Mur_ligase_C_dom_sf"/>
</dbReference>
<dbReference type="Gene3D" id="3.90.190.20">
    <property type="entry name" value="Mur ligase, C-terminal domain"/>
    <property type="match status" value="1"/>
</dbReference>
<evidence type="ECO:0000259" key="5">
    <source>
        <dbReference type="Pfam" id="PF02875"/>
    </source>
</evidence>
<protein>
    <submittedName>
        <fullName evidence="6">UDP-N-acetylmuramoyl-L-alanine--D-glutamate ligase</fullName>
    </submittedName>
</protein>
<dbReference type="GO" id="GO:0005524">
    <property type="term" value="F:ATP binding"/>
    <property type="evidence" value="ECO:0007669"/>
    <property type="project" value="UniProtKB-KW"/>
</dbReference>
<dbReference type="GO" id="GO:0008764">
    <property type="term" value="F:UDP-N-acetylmuramoylalanine-D-glutamate ligase activity"/>
    <property type="evidence" value="ECO:0007669"/>
    <property type="project" value="InterPro"/>
</dbReference>
<dbReference type="EMBL" id="DRLD01000111">
    <property type="protein sequence ID" value="HED09851.1"/>
    <property type="molecule type" value="Genomic_DNA"/>
</dbReference>
<keyword evidence="2 6" id="KW-0436">Ligase</keyword>
<evidence type="ECO:0000313" key="6">
    <source>
        <dbReference type="EMBL" id="HED09851.1"/>
    </source>
</evidence>
<gene>
    <name evidence="6" type="ORF">ENJ10_04120</name>
</gene>
<evidence type="ECO:0000256" key="3">
    <source>
        <dbReference type="ARBA" id="ARBA00022741"/>
    </source>
</evidence>
<dbReference type="GO" id="GO:0008360">
    <property type="term" value="P:regulation of cell shape"/>
    <property type="evidence" value="ECO:0007669"/>
    <property type="project" value="InterPro"/>
</dbReference>
<proteinExistence type="predicted"/>
<dbReference type="AlphaFoldDB" id="A0A7V1LKU2"/>
<dbReference type="PANTHER" id="PTHR43692">
    <property type="entry name" value="UDP-N-ACETYLMURAMOYLALANINE--D-GLUTAMATE LIGASE"/>
    <property type="match status" value="1"/>
</dbReference>
<feature type="domain" description="Mur ligase C-terminal" evidence="5">
    <location>
        <begin position="5"/>
        <end position="117"/>
    </location>
</feature>
<name>A0A7V1LKU2_CALAY</name>
<dbReference type="PANTHER" id="PTHR43692:SF1">
    <property type="entry name" value="UDP-N-ACETYLMURAMOYLALANINE--D-GLUTAMATE LIGASE"/>
    <property type="match status" value="1"/>
</dbReference>
<evidence type="ECO:0000256" key="2">
    <source>
        <dbReference type="ARBA" id="ARBA00022598"/>
    </source>
</evidence>
<keyword evidence="3" id="KW-0547">Nucleotide-binding</keyword>
<evidence type="ECO:0000256" key="1">
    <source>
        <dbReference type="ARBA" id="ARBA00022490"/>
    </source>
</evidence>